<name>A0A0V8RZH8_9ACTO</name>
<organism evidence="1 2">
    <name type="scientific">Schaalia odontolytica</name>
    <dbReference type="NCBI Taxonomy" id="1660"/>
    <lineage>
        <taxon>Bacteria</taxon>
        <taxon>Bacillati</taxon>
        <taxon>Actinomycetota</taxon>
        <taxon>Actinomycetes</taxon>
        <taxon>Actinomycetales</taxon>
        <taxon>Actinomycetaceae</taxon>
        <taxon>Schaalia</taxon>
    </lineage>
</organism>
<dbReference type="AlphaFoldDB" id="A0A0V8RZH8"/>
<evidence type="ECO:0000313" key="1">
    <source>
        <dbReference type="EMBL" id="KSW13370.1"/>
    </source>
</evidence>
<accession>A0A0V8RZH8</accession>
<evidence type="ECO:0000313" key="2">
    <source>
        <dbReference type="Proteomes" id="UP000054686"/>
    </source>
</evidence>
<proteinExistence type="predicted"/>
<gene>
    <name evidence="1" type="ORF">APY09_03205</name>
</gene>
<dbReference type="EMBL" id="LLVT01000001">
    <property type="protein sequence ID" value="KSW13370.1"/>
    <property type="molecule type" value="Genomic_DNA"/>
</dbReference>
<comment type="caution">
    <text evidence="1">The sequence shown here is derived from an EMBL/GenBank/DDBJ whole genome shotgun (WGS) entry which is preliminary data.</text>
</comment>
<dbReference type="Proteomes" id="UP000054686">
    <property type="component" value="Unassembled WGS sequence"/>
</dbReference>
<reference evidence="1 2" key="1">
    <citation type="submission" date="2015-10" db="EMBL/GenBank/DDBJ databases">
        <title>Draft Genome of Actinomyces odontolyticus subsp. actinosynbacter strain XH001.</title>
        <authorList>
            <person name="Mclean J.S."/>
            <person name="He X."/>
        </authorList>
    </citation>
    <scope>NUCLEOTIDE SEQUENCE [LARGE SCALE GENOMIC DNA]</scope>
    <source>
        <strain evidence="1 2">XH001</strain>
    </source>
</reference>
<dbReference type="RefSeq" id="WP_060566136.1">
    <property type="nucleotide sequence ID" value="NZ_CP040006.1"/>
</dbReference>
<protein>
    <submittedName>
        <fullName evidence="1">Uncharacterized protein</fullName>
    </submittedName>
</protein>
<sequence>MPDRPHIIIPGDVTSSFATSEGLTGDADHLAALMRTARSRLVIATTSPDASQCRQALIWMQAGPCVVARTATTPDGDTETHIYQIDNEEIPHVTAAISPLTPNPAVFDGPPVLPTAIVYAAQQGTTEQTAQLLENYSSYGPSDSAFAQALVAQRWAYTTWIREERTKKGSFVPTSTLSTFITPAAAYRVEAPLFAPSTGPHIPIHPIYNTQLWALITYLFALSPERKLP</sequence>
<dbReference type="OrthoDB" id="3256006at2"/>